<feature type="compositionally biased region" description="Polar residues" evidence="1">
    <location>
        <begin position="1"/>
        <end position="17"/>
    </location>
</feature>
<feature type="compositionally biased region" description="Acidic residues" evidence="1">
    <location>
        <begin position="47"/>
        <end position="66"/>
    </location>
</feature>
<dbReference type="Proteomes" id="UP000887572">
    <property type="component" value="Unplaced"/>
</dbReference>
<organism evidence="2 3">
    <name type="scientific">Globodera rostochiensis</name>
    <name type="common">Golden nematode worm</name>
    <name type="synonym">Heterodera rostochiensis</name>
    <dbReference type="NCBI Taxonomy" id="31243"/>
    <lineage>
        <taxon>Eukaryota</taxon>
        <taxon>Metazoa</taxon>
        <taxon>Ecdysozoa</taxon>
        <taxon>Nematoda</taxon>
        <taxon>Chromadorea</taxon>
        <taxon>Rhabditida</taxon>
        <taxon>Tylenchina</taxon>
        <taxon>Tylenchomorpha</taxon>
        <taxon>Tylenchoidea</taxon>
        <taxon>Heteroderidae</taxon>
        <taxon>Heteroderinae</taxon>
        <taxon>Globodera</taxon>
    </lineage>
</organism>
<dbReference type="AlphaFoldDB" id="A0A914HC45"/>
<dbReference type="SUPFAM" id="SSF53098">
    <property type="entry name" value="Ribonuclease H-like"/>
    <property type="match status" value="1"/>
</dbReference>
<feature type="region of interest" description="Disordered" evidence="1">
    <location>
        <begin position="1"/>
        <end position="71"/>
    </location>
</feature>
<proteinExistence type="predicted"/>
<dbReference type="InterPro" id="IPR036397">
    <property type="entry name" value="RNaseH_sf"/>
</dbReference>
<evidence type="ECO:0000313" key="2">
    <source>
        <dbReference type="Proteomes" id="UP000887572"/>
    </source>
</evidence>
<sequence length="852" mass="98695">MSSSKWNFTSIASNFEADNQDEQGERHEREVQQGSGSQKRQHHPNDDFDPGNDSENNEIDNTDDDQTGPPFELLRQHLSTFNRFSKFDFVSEFKMRPTVRYPEGKLEDILNTQIRQAIQGAEKDGRKVEKLCPHLFGKGLNAPVSLNMRPIEQNSALTLMAELDRLSQSEGEENMDKRTLLLSHPIKLIVTCIAPPRGQGSRHFCRQFWGYDQKQRMRSLNTNNNWCLFYALCLAQRRHDQELIRKNLSGPESRMTKQRFSEFVRNPEAQKKEAIKLMNEAEINFEEHFFGLPHIQYIQNFWDGKFPGLYRIVAFEHAPESEVRPIWKAPPGNLLNVAIFLENGHWDGIRIINNFFQFGRNEKYCIDCESCYIGQGSCQKTEGFAVECEGCFRPFFNEMCFQRHKPRTCKMWKRCQKEDCGRAYLVDSKNPHDCASTYCKRCFVFHPQKRGCFIQKKKIAKKDYRICAFDCETTQDSTGYDNSTLVNEHQVNYISLRITCTVCSDKGEMDDCIICGPQRLLDWSEAEGHDPIPNFSEWLLTSFDKKYDTIVWSHNGGRPEPLMQGMKIYEFKVKNSPKHSCCIFRDSFLLWAIPLAQLPLTFGLNCQDKPFFPYLFNKKSNYNVRLDTLPDKCYYSPESMSEKKFEEFSKWHDENSDKMSFYLPDELRIYTRNDTEILMCALLAFRRLFMEHVTKGADVLLGGTTLAGVCMQVFKSMFLHDNEIAIVPERGYERSDTASVLAIKYFEYRALRDGLDIQHAGNGSEVRFNGKKLDAFIEEQNKAIEVLGCYYHVITKNLSAPNRAAPNRARRVVRAESCAPNCGAPAIYEPWTEVPFDGESVFQGPKPREEYV</sequence>
<dbReference type="Gene3D" id="3.30.420.10">
    <property type="entry name" value="Ribonuclease H-like superfamily/Ribonuclease H"/>
    <property type="match status" value="1"/>
</dbReference>
<evidence type="ECO:0000256" key="1">
    <source>
        <dbReference type="SAM" id="MobiDB-lite"/>
    </source>
</evidence>
<dbReference type="InterPro" id="IPR012337">
    <property type="entry name" value="RNaseH-like_sf"/>
</dbReference>
<dbReference type="GO" id="GO:0003676">
    <property type="term" value="F:nucleic acid binding"/>
    <property type="evidence" value="ECO:0007669"/>
    <property type="project" value="InterPro"/>
</dbReference>
<reference evidence="3" key="1">
    <citation type="submission" date="2022-11" db="UniProtKB">
        <authorList>
            <consortium name="WormBaseParasite"/>
        </authorList>
    </citation>
    <scope>IDENTIFICATION</scope>
</reference>
<evidence type="ECO:0000313" key="3">
    <source>
        <dbReference type="WBParaSite" id="Gr19_v10_g15985.t2"/>
    </source>
</evidence>
<protein>
    <submittedName>
        <fullName evidence="3">DNA-directed DNA polymerase</fullName>
    </submittedName>
</protein>
<dbReference type="WBParaSite" id="Gr19_v10_g15985.t2">
    <property type="protein sequence ID" value="Gr19_v10_g15985.t2"/>
    <property type="gene ID" value="Gr19_v10_g15985"/>
</dbReference>
<name>A0A914HC45_GLORO</name>
<accession>A0A914HC45</accession>
<keyword evidence="2" id="KW-1185">Reference proteome</keyword>